<accession>A0A7S2J7V2</accession>
<reference evidence="1" key="1">
    <citation type="submission" date="2021-01" db="EMBL/GenBank/DDBJ databases">
        <authorList>
            <person name="Corre E."/>
            <person name="Pelletier E."/>
            <person name="Niang G."/>
            <person name="Scheremetjew M."/>
            <person name="Finn R."/>
            <person name="Kale V."/>
            <person name="Holt S."/>
            <person name="Cochrane G."/>
            <person name="Meng A."/>
            <person name="Brown T."/>
            <person name="Cohen L."/>
        </authorList>
    </citation>
    <scope>NUCLEOTIDE SEQUENCE</scope>
    <source>
        <strain evidence="1">RCC3387</strain>
    </source>
</reference>
<organism evidence="1">
    <name type="scientific">Zooxanthella nutricula</name>
    <dbReference type="NCBI Taxonomy" id="1333877"/>
    <lineage>
        <taxon>Eukaryota</taxon>
        <taxon>Sar</taxon>
        <taxon>Alveolata</taxon>
        <taxon>Dinophyceae</taxon>
        <taxon>Peridiniales</taxon>
        <taxon>Peridiniales incertae sedis</taxon>
        <taxon>Zooxanthella</taxon>
    </lineage>
</organism>
<dbReference type="EMBL" id="HBGW01024375">
    <property type="protein sequence ID" value="CAD9540024.1"/>
    <property type="molecule type" value="Transcribed_RNA"/>
</dbReference>
<proteinExistence type="predicted"/>
<sequence>MATAAYELDLHATASSLGLRPQLKPLRGHWTNEVSRGKAVFEIRGNLAMTRSGSVAIIEQSGHNSYNLAKPSGVQCRGELDGVGRLCWDDGRVWVRHEMAEGRAVRCVVCYGTGSRNPYDLVAAKVKCPHCFGIGTRSACHAARTWT</sequence>
<name>A0A7S2J7V2_9DINO</name>
<dbReference type="AlphaFoldDB" id="A0A7S2J7V2"/>
<protein>
    <submittedName>
        <fullName evidence="1">Uncharacterized protein</fullName>
    </submittedName>
</protein>
<evidence type="ECO:0000313" key="1">
    <source>
        <dbReference type="EMBL" id="CAD9540024.1"/>
    </source>
</evidence>
<gene>
    <name evidence="1" type="ORF">BRAN1462_LOCUS15461</name>
</gene>